<dbReference type="RefSeq" id="WP_084372293.1">
    <property type="nucleotide sequence ID" value="NZ_FWYF01000002.1"/>
</dbReference>
<dbReference type="Proteomes" id="UP000192472">
    <property type="component" value="Unassembled WGS sequence"/>
</dbReference>
<evidence type="ECO:0000256" key="1">
    <source>
        <dbReference type="SAM" id="SignalP"/>
    </source>
</evidence>
<feature type="signal peptide" evidence="1">
    <location>
        <begin position="1"/>
        <end position="21"/>
    </location>
</feature>
<evidence type="ECO:0000259" key="2">
    <source>
        <dbReference type="Pfam" id="PF18962"/>
    </source>
</evidence>
<keyword evidence="1" id="KW-0732">Signal</keyword>
<organism evidence="3 4">
    <name type="scientific">Reichenbachiella faecimaris</name>
    <dbReference type="NCBI Taxonomy" id="692418"/>
    <lineage>
        <taxon>Bacteria</taxon>
        <taxon>Pseudomonadati</taxon>
        <taxon>Bacteroidota</taxon>
        <taxon>Cytophagia</taxon>
        <taxon>Cytophagales</taxon>
        <taxon>Reichenbachiellaceae</taxon>
        <taxon>Reichenbachiella</taxon>
    </lineage>
</organism>
<protein>
    <submittedName>
        <fullName evidence="3">Por secretion system C-terminal sorting domain-containing protein</fullName>
    </submittedName>
</protein>
<evidence type="ECO:0000313" key="3">
    <source>
        <dbReference type="EMBL" id="SMD33879.1"/>
    </source>
</evidence>
<gene>
    <name evidence="3" type="ORF">SAMN04488029_1721</name>
</gene>
<keyword evidence="4" id="KW-1185">Reference proteome</keyword>
<feature type="chain" id="PRO_5012393561" evidence="1">
    <location>
        <begin position="22"/>
        <end position="161"/>
    </location>
</feature>
<proteinExistence type="predicted"/>
<dbReference type="EMBL" id="FWYF01000002">
    <property type="protein sequence ID" value="SMD33879.1"/>
    <property type="molecule type" value="Genomic_DNA"/>
</dbReference>
<dbReference type="OrthoDB" id="614750at2"/>
<dbReference type="InterPro" id="IPR026444">
    <property type="entry name" value="Secre_tail"/>
</dbReference>
<dbReference type="STRING" id="692418.SAMN04488029_1721"/>
<dbReference type="Pfam" id="PF18962">
    <property type="entry name" value="Por_Secre_tail"/>
    <property type="match status" value="1"/>
</dbReference>
<dbReference type="NCBIfam" id="TIGR04183">
    <property type="entry name" value="Por_Secre_tail"/>
    <property type="match status" value="1"/>
</dbReference>
<name>A0A1W2GB19_REIFA</name>
<feature type="domain" description="Secretion system C-terminal sorting" evidence="2">
    <location>
        <begin position="84"/>
        <end position="156"/>
    </location>
</feature>
<dbReference type="AlphaFoldDB" id="A0A1W2GB19"/>
<reference evidence="3 4" key="1">
    <citation type="submission" date="2017-04" db="EMBL/GenBank/DDBJ databases">
        <authorList>
            <person name="Afonso C.L."/>
            <person name="Miller P.J."/>
            <person name="Scott M.A."/>
            <person name="Spackman E."/>
            <person name="Goraichik I."/>
            <person name="Dimitrov K.M."/>
            <person name="Suarez D.L."/>
            <person name="Swayne D.E."/>
        </authorList>
    </citation>
    <scope>NUCLEOTIDE SEQUENCE [LARGE SCALE GENOMIC DNA]</scope>
    <source>
        <strain evidence="3 4">DSM 26133</strain>
    </source>
</reference>
<evidence type="ECO:0000313" key="4">
    <source>
        <dbReference type="Proteomes" id="UP000192472"/>
    </source>
</evidence>
<accession>A0A1W2GB19</accession>
<sequence length="161" mass="17412">MNTRSLLLSIAFFILSTALCAQQLERHIIAAAGSNSTTGSYTLGEVIVGSTSNGDLEIISGFQQPFPVVDSPLNVEDISKTISVYPVPAENRVTINGPTFDPELTDISLFSSQGQKIKISPIRSKNKALLDISHLPAGNYYLTLLNEANSTIAKYKILKLK</sequence>